<sequence>MTQPHQRDWQDRDWNYAPDSEQPGGAQPSGRYYPDPPRQERTNFPPAYPEGHAPQGPTATAPADPSRPTVLYQNRTFALTWGSNFPDHVKVRKYVNFWPLRFVAGASFDRRNRYFTYGASCRDSLIGGKLSLNIPASQIEYRRKISLPFADALVNVACSYAGLWNRSIPFKPMLGVQWQLANGQAMVGQNSLSLRQRIPIYYRLHADVVATARIPMPQMGIGGGPNGQGGFRVGTSAPVELSIAELTPVFIL</sequence>
<gene>
    <name evidence="2" type="ORF">WJX74_001382</name>
</gene>
<evidence type="ECO:0000256" key="1">
    <source>
        <dbReference type="SAM" id="MobiDB-lite"/>
    </source>
</evidence>
<dbReference type="AlphaFoldDB" id="A0AAW1RDK1"/>
<dbReference type="EMBL" id="JALJOS010000012">
    <property type="protein sequence ID" value="KAK9832170.1"/>
    <property type="molecule type" value="Genomic_DNA"/>
</dbReference>
<reference evidence="2 3" key="1">
    <citation type="journal article" date="2024" name="Nat. Commun.">
        <title>Phylogenomics reveals the evolutionary origins of lichenization in chlorophyte algae.</title>
        <authorList>
            <person name="Puginier C."/>
            <person name="Libourel C."/>
            <person name="Otte J."/>
            <person name="Skaloud P."/>
            <person name="Haon M."/>
            <person name="Grisel S."/>
            <person name="Petersen M."/>
            <person name="Berrin J.G."/>
            <person name="Delaux P.M."/>
            <person name="Dal Grande F."/>
            <person name="Keller J."/>
        </authorList>
    </citation>
    <scope>NUCLEOTIDE SEQUENCE [LARGE SCALE GENOMIC DNA]</scope>
    <source>
        <strain evidence="2 3">SAG 2145</strain>
    </source>
</reference>
<evidence type="ECO:0000313" key="3">
    <source>
        <dbReference type="Proteomes" id="UP001438707"/>
    </source>
</evidence>
<comment type="caution">
    <text evidence="2">The sequence shown here is derived from an EMBL/GenBank/DDBJ whole genome shotgun (WGS) entry which is preliminary data.</text>
</comment>
<dbReference type="Proteomes" id="UP001438707">
    <property type="component" value="Unassembled WGS sequence"/>
</dbReference>
<keyword evidence="3" id="KW-1185">Reference proteome</keyword>
<accession>A0AAW1RDK1</accession>
<feature type="compositionally biased region" description="Basic and acidic residues" evidence="1">
    <location>
        <begin position="1"/>
        <end position="14"/>
    </location>
</feature>
<protein>
    <submittedName>
        <fullName evidence="2">Uncharacterized protein</fullName>
    </submittedName>
</protein>
<proteinExistence type="predicted"/>
<evidence type="ECO:0000313" key="2">
    <source>
        <dbReference type="EMBL" id="KAK9832170.1"/>
    </source>
</evidence>
<name>A0AAW1RDK1_9CHLO</name>
<feature type="region of interest" description="Disordered" evidence="1">
    <location>
        <begin position="1"/>
        <end position="67"/>
    </location>
</feature>
<organism evidence="2 3">
    <name type="scientific">Apatococcus lobatus</name>
    <dbReference type="NCBI Taxonomy" id="904363"/>
    <lineage>
        <taxon>Eukaryota</taxon>
        <taxon>Viridiplantae</taxon>
        <taxon>Chlorophyta</taxon>
        <taxon>core chlorophytes</taxon>
        <taxon>Trebouxiophyceae</taxon>
        <taxon>Chlorellales</taxon>
        <taxon>Chlorellaceae</taxon>
        <taxon>Apatococcus</taxon>
    </lineage>
</organism>